<organism evidence="2 3">
    <name type="scientific">Channa argus</name>
    <name type="common">Northern snakehead</name>
    <name type="synonym">Ophicephalus argus</name>
    <dbReference type="NCBI Taxonomy" id="215402"/>
    <lineage>
        <taxon>Eukaryota</taxon>
        <taxon>Metazoa</taxon>
        <taxon>Chordata</taxon>
        <taxon>Craniata</taxon>
        <taxon>Vertebrata</taxon>
        <taxon>Euteleostomi</taxon>
        <taxon>Actinopterygii</taxon>
        <taxon>Neopterygii</taxon>
        <taxon>Teleostei</taxon>
        <taxon>Neoteleostei</taxon>
        <taxon>Acanthomorphata</taxon>
        <taxon>Anabantaria</taxon>
        <taxon>Anabantiformes</taxon>
        <taxon>Channoidei</taxon>
        <taxon>Channidae</taxon>
        <taxon>Channa</taxon>
    </lineage>
</organism>
<name>A0A6G1QV17_CHAAH</name>
<feature type="region of interest" description="Disordered" evidence="1">
    <location>
        <begin position="1"/>
        <end position="118"/>
    </location>
</feature>
<keyword evidence="3" id="KW-1185">Reference proteome</keyword>
<reference evidence="3" key="2">
    <citation type="submission" date="2019-02" db="EMBL/GenBank/DDBJ databases">
        <title>Opniocepnalus argus Var Kimnra genome.</title>
        <authorList>
            <person name="Zhou C."/>
            <person name="Xiao S."/>
        </authorList>
    </citation>
    <scope>NUCLEOTIDE SEQUENCE [LARGE SCALE GENOMIC DNA]</scope>
</reference>
<feature type="compositionally biased region" description="Low complexity" evidence="1">
    <location>
        <begin position="94"/>
        <end position="108"/>
    </location>
</feature>
<feature type="compositionally biased region" description="Polar residues" evidence="1">
    <location>
        <begin position="74"/>
        <end position="87"/>
    </location>
</feature>
<sequence>MEEETEEQRESTESGTTSTQVDTRAENCSEDSSQRQNLHEPGEDDQAEGGGCDGEIEPNQVGKDLCISDAETLLQDSVRATDTQDNVDSPPLSPVLTEVEVTPPTVSSHPPNTQNRQSGPCWYCLRSLDSEYCPETPKQESDPLSPPQSSDPKVSFQTDPRPHFGVAWSSRSTCQPLWGSEGPCWGQRTQEVLDETHTCPHCHLGLPPDTLRWHESKCLVFEDLKNSNK</sequence>
<dbReference type="Proteomes" id="UP000503349">
    <property type="component" value="Chromosome 24"/>
</dbReference>
<evidence type="ECO:0000313" key="3">
    <source>
        <dbReference type="Proteomes" id="UP000503349"/>
    </source>
</evidence>
<evidence type="ECO:0008006" key="4">
    <source>
        <dbReference type="Google" id="ProtNLM"/>
    </source>
</evidence>
<feature type="compositionally biased region" description="Polar residues" evidence="1">
    <location>
        <begin position="109"/>
        <end position="118"/>
    </location>
</feature>
<gene>
    <name evidence="2" type="ORF">EXN66_Car022233</name>
</gene>
<accession>A0A6G1QV17</accession>
<reference evidence="2 3" key="1">
    <citation type="submission" date="2019-02" db="EMBL/GenBank/DDBJ databases">
        <title>Opniocepnalus argus genome.</title>
        <authorList>
            <person name="Zhou C."/>
            <person name="Xiao S."/>
        </authorList>
    </citation>
    <scope>NUCLEOTIDE SEQUENCE [LARGE SCALE GENOMIC DNA]</scope>
    <source>
        <strain evidence="2">OARG1902GOOAL</strain>
        <tissue evidence="2">Muscle</tissue>
    </source>
</reference>
<proteinExistence type="predicted"/>
<dbReference type="AlphaFoldDB" id="A0A6G1QV17"/>
<feature type="region of interest" description="Disordered" evidence="1">
    <location>
        <begin position="133"/>
        <end position="162"/>
    </location>
</feature>
<evidence type="ECO:0000313" key="2">
    <source>
        <dbReference type="EMBL" id="KAF3706541.1"/>
    </source>
</evidence>
<dbReference type="EMBL" id="CM015735">
    <property type="protein sequence ID" value="KAF3706541.1"/>
    <property type="molecule type" value="Genomic_DNA"/>
</dbReference>
<evidence type="ECO:0000256" key="1">
    <source>
        <dbReference type="SAM" id="MobiDB-lite"/>
    </source>
</evidence>
<protein>
    <recommendedName>
        <fullName evidence="4">XIAP-associated factor 1</fullName>
    </recommendedName>
</protein>